<organism evidence="8 9">
    <name type="scientific">Geovibrio thiophilus</name>
    <dbReference type="NCBI Taxonomy" id="139438"/>
    <lineage>
        <taxon>Bacteria</taxon>
        <taxon>Pseudomonadati</taxon>
        <taxon>Deferribacterota</taxon>
        <taxon>Deferribacteres</taxon>
        <taxon>Deferribacterales</taxon>
        <taxon>Geovibrionaceae</taxon>
        <taxon>Geovibrio</taxon>
    </lineage>
</organism>
<proteinExistence type="predicted"/>
<dbReference type="OrthoDB" id="9782387at2"/>
<dbReference type="PANTHER" id="PTHR30352:SF5">
    <property type="entry name" value="PYRUVATE FORMATE-LYASE 1-ACTIVATING ENZYME"/>
    <property type="match status" value="1"/>
</dbReference>
<dbReference type="KEGG" id="gtl:EP073_03015"/>
<evidence type="ECO:0000256" key="4">
    <source>
        <dbReference type="ARBA" id="ARBA00022723"/>
    </source>
</evidence>
<dbReference type="NCBIfam" id="TIGR02495">
    <property type="entry name" value="NrdG2"/>
    <property type="match status" value="1"/>
</dbReference>
<keyword evidence="5" id="KW-0408">Iron</keyword>
<sequence length="229" mass="26004">MSHTDFFIAGFTPVSLIDYPGEVAATVFTHGCNLRCRYCHNPLLVTGRKRDNKSSEFFSYMAVRNIGAVAVTGGEPLFSDHITDFVTFLKNDGIKIKLDTNGFAPARLIPLLEKRLIDYAAVDIKGFCAEDIEYMTRTARSTEPFVKTIRALKESGIPFELRYTAWKKPDEESLFWLADFARDVPVALQFLQRSTPLLDKRFSPPMNKAEFYSLKALFESYFGKVAVRE</sequence>
<feature type="domain" description="Radical SAM core" evidence="7">
    <location>
        <begin position="18"/>
        <end position="224"/>
    </location>
</feature>
<dbReference type="Proteomes" id="UP000287502">
    <property type="component" value="Chromosome"/>
</dbReference>
<dbReference type="EMBL" id="CP035108">
    <property type="protein sequence ID" value="QAR32406.1"/>
    <property type="molecule type" value="Genomic_DNA"/>
</dbReference>
<dbReference type="InterPro" id="IPR007197">
    <property type="entry name" value="rSAM"/>
</dbReference>
<evidence type="ECO:0000256" key="5">
    <source>
        <dbReference type="ARBA" id="ARBA00023004"/>
    </source>
</evidence>
<dbReference type="SFLD" id="SFLDG01094">
    <property type="entry name" value="Uncharacterised_Radical_SAM_Su"/>
    <property type="match status" value="1"/>
</dbReference>
<dbReference type="Gene3D" id="3.20.20.70">
    <property type="entry name" value="Aldolase class I"/>
    <property type="match status" value="1"/>
</dbReference>
<dbReference type="SUPFAM" id="SSF102114">
    <property type="entry name" value="Radical SAM enzymes"/>
    <property type="match status" value="1"/>
</dbReference>
<dbReference type="PANTHER" id="PTHR30352">
    <property type="entry name" value="PYRUVATE FORMATE-LYASE-ACTIVATING ENZYME"/>
    <property type="match status" value="1"/>
</dbReference>
<reference evidence="8 9" key="1">
    <citation type="submission" date="2019-01" db="EMBL/GenBank/DDBJ databases">
        <title>Geovibrio thiophilus DSM 11263, complete genome.</title>
        <authorList>
            <person name="Spring S."/>
            <person name="Bunk B."/>
            <person name="Sproer C."/>
        </authorList>
    </citation>
    <scope>NUCLEOTIDE SEQUENCE [LARGE SCALE GENOMIC DNA]</scope>
    <source>
        <strain evidence="8 9">DSM 11263</strain>
    </source>
</reference>
<dbReference type="InterPro" id="IPR013785">
    <property type="entry name" value="Aldolase_TIM"/>
</dbReference>
<dbReference type="PROSITE" id="PS51918">
    <property type="entry name" value="RADICAL_SAM"/>
    <property type="match status" value="1"/>
</dbReference>
<gene>
    <name evidence="8" type="ORF">EP073_03015</name>
</gene>
<evidence type="ECO:0000313" key="9">
    <source>
        <dbReference type="Proteomes" id="UP000287502"/>
    </source>
</evidence>
<dbReference type="SFLD" id="SFLDG01067">
    <property type="entry name" value="SPASM/twitch_domain_containing"/>
    <property type="match status" value="1"/>
</dbReference>
<evidence type="ECO:0000259" key="7">
    <source>
        <dbReference type="PROSITE" id="PS51918"/>
    </source>
</evidence>
<dbReference type="InterPro" id="IPR012840">
    <property type="entry name" value="NrdG2"/>
</dbReference>
<keyword evidence="2" id="KW-0004">4Fe-4S</keyword>
<evidence type="ECO:0000256" key="3">
    <source>
        <dbReference type="ARBA" id="ARBA00022691"/>
    </source>
</evidence>
<dbReference type="GO" id="GO:0051539">
    <property type="term" value="F:4 iron, 4 sulfur cluster binding"/>
    <property type="evidence" value="ECO:0007669"/>
    <property type="project" value="UniProtKB-KW"/>
</dbReference>
<dbReference type="CDD" id="cd01335">
    <property type="entry name" value="Radical_SAM"/>
    <property type="match status" value="1"/>
</dbReference>
<dbReference type="GO" id="GO:0046872">
    <property type="term" value="F:metal ion binding"/>
    <property type="evidence" value="ECO:0007669"/>
    <property type="project" value="UniProtKB-KW"/>
</dbReference>
<dbReference type="AlphaFoldDB" id="A0A3R5X1T9"/>
<evidence type="ECO:0000256" key="6">
    <source>
        <dbReference type="ARBA" id="ARBA00023014"/>
    </source>
</evidence>
<accession>A0A3R5X1T9</accession>
<comment type="cofactor">
    <cofactor evidence="1">
        <name>[4Fe-4S] cluster</name>
        <dbReference type="ChEBI" id="CHEBI:49883"/>
    </cofactor>
</comment>
<keyword evidence="6" id="KW-0411">Iron-sulfur</keyword>
<keyword evidence="9" id="KW-1185">Reference proteome</keyword>
<name>A0A3R5X1T9_9BACT</name>
<dbReference type="InterPro" id="IPR058240">
    <property type="entry name" value="rSAM_sf"/>
</dbReference>
<keyword evidence="3" id="KW-0949">S-adenosyl-L-methionine</keyword>
<evidence type="ECO:0000313" key="8">
    <source>
        <dbReference type="EMBL" id="QAR32406.1"/>
    </source>
</evidence>
<evidence type="ECO:0000256" key="1">
    <source>
        <dbReference type="ARBA" id="ARBA00001966"/>
    </source>
</evidence>
<dbReference type="InterPro" id="IPR034457">
    <property type="entry name" value="Organic_radical-activating"/>
</dbReference>
<dbReference type="RefSeq" id="WP_128465693.1">
    <property type="nucleotide sequence ID" value="NZ_CP035108.1"/>
</dbReference>
<dbReference type="Pfam" id="PF04055">
    <property type="entry name" value="Radical_SAM"/>
    <property type="match status" value="1"/>
</dbReference>
<dbReference type="GO" id="GO:0003824">
    <property type="term" value="F:catalytic activity"/>
    <property type="evidence" value="ECO:0007669"/>
    <property type="project" value="InterPro"/>
</dbReference>
<keyword evidence="4" id="KW-0479">Metal-binding</keyword>
<protein>
    <submittedName>
        <fullName evidence="8">Anaerobic ribonucleoside-triphosphate reductase activating protein</fullName>
    </submittedName>
</protein>
<evidence type="ECO:0000256" key="2">
    <source>
        <dbReference type="ARBA" id="ARBA00022485"/>
    </source>
</evidence>
<dbReference type="SFLD" id="SFLDS00029">
    <property type="entry name" value="Radical_SAM"/>
    <property type="match status" value="1"/>
</dbReference>